<dbReference type="InterPro" id="IPR036388">
    <property type="entry name" value="WH-like_DNA-bd_sf"/>
</dbReference>
<evidence type="ECO:0000313" key="3">
    <source>
        <dbReference type="EMBL" id="MEH2560002.1"/>
    </source>
</evidence>
<dbReference type="PRINTS" id="PR00598">
    <property type="entry name" value="HTHMARR"/>
</dbReference>
<dbReference type="InterPro" id="IPR039422">
    <property type="entry name" value="MarR/SlyA-like"/>
</dbReference>
<dbReference type="PANTHER" id="PTHR33164">
    <property type="entry name" value="TRANSCRIPTIONAL REGULATOR, MARR FAMILY"/>
    <property type="match status" value="1"/>
</dbReference>
<feature type="compositionally biased region" description="Basic residues" evidence="1">
    <location>
        <begin position="48"/>
        <end position="62"/>
    </location>
</feature>
<feature type="region of interest" description="Disordered" evidence="1">
    <location>
        <begin position="39"/>
        <end position="72"/>
    </location>
</feature>
<gene>
    <name evidence="3" type="ORF">V1286_007531</name>
</gene>
<dbReference type="GO" id="GO:0003677">
    <property type="term" value="F:DNA binding"/>
    <property type="evidence" value="ECO:0007669"/>
    <property type="project" value="UniProtKB-KW"/>
</dbReference>
<organism evidence="3 4">
    <name type="scientific">Bradyrhizobium algeriense</name>
    <dbReference type="NCBI Taxonomy" id="634784"/>
    <lineage>
        <taxon>Bacteria</taxon>
        <taxon>Pseudomonadati</taxon>
        <taxon>Pseudomonadota</taxon>
        <taxon>Alphaproteobacteria</taxon>
        <taxon>Hyphomicrobiales</taxon>
        <taxon>Nitrobacteraceae</taxon>
        <taxon>Bradyrhizobium</taxon>
    </lineage>
</organism>
<dbReference type="EMBL" id="JAZHRV010000001">
    <property type="protein sequence ID" value="MEH2560002.1"/>
    <property type="molecule type" value="Genomic_DNA"/>
</dbReference>
<name>A0ABU8BPH7_9BRAD</name>
<keyword evidence="3" id="KW-0238">DNA-binding</keyword>
<keyword evidence="4" id="KW-1185">Reference proteome</keyword>
<dbReference type="RefSeq" id="WP_334488703.1">
    <property type="nucleotide sequence ID" value="NZ_JAZHRV010000001.1"/>
</dbReference>
<accession>A0ABU8BPH7</accession>
<dbReference type="PANTHER" id="PTHR33164:SF89">
    <property type="entry name" value="MARR FAMILY REGULATORY PROTEIN"/>
    <property type="match status" value="1"/>
</dbReference>
<dbReference type="Gene3D" id="1.10.10.10">
    <property type="entry name" value="Winged helix-like DNA-binding domain superfamily/Winged helix DNA-binding domain"/>
    <property type="match status" value="1"/>
</dbReference>
<dbReference type="Proteomes" id="UP001364224">
    <property type="component" value="Unassembled WGS sequence"/>
</dbReference>
<dbReference type="Pfam" id="PF12802">
    <property type="entry name" value="MarR_2"/>
    <property type="match status" value="1"/>
</dbReference>
<dbReference type="InterPro" id="IPR000835">
    <property type="entry name" value="HTH_MarR-typ"/>
</dbReference>
<comment type="caution">
    <text evidence="3">The sequence shown here is derived from an EMBL/GenBank/DDBJ whole genome shotgun (WGS) entry which is preliminary data.</text>
</comment>
<feature type="domain" description="HTH marR-type" evidence="2">
    <location>
        <begin position="81"/>
        <end position="216"/>
    </location>
</feature>
<reference evidence="3 4" key="1">
    <citation type="submission" date="2024-02" db="EMBL/GenBank/DDBJ databases">
        <title>Adaptive strategies in a cosmopolitan and abundant soil bacterium.</title>
        <authorList>
            <person name="Carini P."/>
        </authorList>
    </citation>
    <scope>NUCLEOTIDE SEQUENCE [LARGE SCALE GENOMIC DNA]</scope>
    <source>
        <strain evidence="3 4">AZCC 1608</strain>
    </source>
</reference>
<dbReference type="InterPro" id="IPR036390">
    <property type="entry name" value="WH_DNA-bd_sf"/>
</dbReference>
<protein>
    <submittedName>
        <fullName evidence="3">DNA-binding MarR family transcriptional regulator</fullName>
    </submittedName>
</protein>
<evidence type="ECO:0000259" key="2">
    <source>
        <dbReference type="PROSITE" id="PS50995"/>
    </source>
</evidence>
<evidence type="ECO:0000256" key="1">
    <source>
        <dbReference type="SAM" id="MobiDB-lite"/>
    </source>
</evidence>
<sequence length="216" mass="23873">MRHAGVQLEGLLGPNVEHNNCCRQQQSSPEVREALEGEAMAGNSHMPRTAKSRASARPRSGRKQAGNGSAQSSVMDDEIALDALAGHAGYAVRRFQIWIFQDFIRTLAAVDIRPTQYSVMTVIGANPGLSQMAVAKRLGIERARLVHLVDSLEHRNLVSRIQSATDRRSNALHLTARGRTALAQFRRLAAEHERHVADKIGKENRERLLQILSAFT</sequence>
<evidence type="ECO:0000313" key="4">
    <source>
        <dbReference type="Proteomes" id="UP001364224"/>
    </source>
</evidence>
<dbReference type="SUPFAM" id="SSF46785">
    <property type="entry name" value="Winged helix' DNA-binding domain"/>
    <property type="match status" value="1"/>
</dbReference>
<proteinExistence type="predicted"/>
<dbReference type="PROSITE" id="PS50995">
    <property type="entry name" value="HTH_MARR_2"/>
    <property type="match status" value="1"/>
</dbReference>
<dbReference type="SMART" id="SM00347">
    <property type="entry name" value="HTH_MARR"/>
    <property type="match status" value="1"/>
</dbReference>